<dbReference type="Gene3D" id="3.10.300.10">
    <property type="entry name" value="Methylpurine-DNA glycosylase (MPG)"/>
    <property type="match status" value="1"/>
</dbReference>
<keyword evidence="4 5" id="KW-0234">DNA repair</keyword>
<dbReference type="InterPro" id="IPR011034">
    <property type="entry name" value="Formyl_transferase-like_C_sf"/>
</dbReference>
<dbReference type="SUPFAM" id="SSF50486">
    <property type="entry name" value="FMT C-terminal domain-like"/>
    <property type="match status" value="1"/>
</dbReference>
<dbReference type="GO" id="GO:0006284">
    <property type="term" value="P:base-excision repair"/>
    <property type="evidence" value="ECO:0007669"/>
    <property type="project" value="InterPro"/>
</dbReference>
<dbReference type="GO" id="GO:0003905">
    <property type="term" value="F:alkylbase DNA N-glycosylase activity"/>
    <property type="evidence" value="ECO:0007669"/>
    <property type="project" value="InterPro"/>
</dbReference>
<evidence type="ECO:0000256" key="2">
    <source>
        <dbReference type="ARBA" id="ARBA00022763"/>
    </source>
</evidence>
<proteinExistence type="inferred from homology"/>
<name>A0A1M5U905_9CLOT</name>
<dbReference type="EC" id="3.2.2.-" evidence="5"/>
<sequence length="205" mass="23207">MRLDKSFYEKSALELAKDLLGKVLVHEINGESLKGIIVETEAYIGAIDKASHAYGGKITPSIEALYKKPGTIYVYSVYGMYTCFNIIAGKEGEAEGVLIRAIEPIKGINTMSLRRFNFLFNNLNKTQKRSITNGPAKLCIAMGIDKSYNCASVIKNDTLYVEENPNYEFNYEVVEAKRVGIDYAEEAVDFLWRFYIKDNFYVSKK</sequence>
<dbReference type="FunFam" id="3.10.300.10:FF:000001">
    <property type="entry name" value="Putative 3-methyladenine DNA glycosylase"/>
    <property type="match status" value="1"/>
</dbReference>
<keyword evidence="3 5" id="KW-0378">Hydrolase</keyword>
<dbReference type="HAMAP" id="MF_00527">
    <property type="entry name" value="3MGH"/>
    <property type="match status" value="1"/>
</dbReference>
<evidence type="ECO:0000256" key="4">
    <source>
        <dbReference type="ARBA" id="ARBA00023204"/>
    </source>
</evidence>
<dbReference type="AlphaFoldDB" id="A0A1M5U905"/>
<evidence type="ECO:0000256" key="3">
    <source>
        <dbReference type="ARBA" id="ARBA00022801"/>
    </source>
</evidence>
<evidence type="ECO:0000256" key="1">
    <source>
        <dbReference type="ARBA" id="ARBA00009232"/>
    </source>
</evidence>
<organism evidence="6 7">
    <name type="scientific">Clostridium collagenovorans DSM 3089</name>
    <dbReference type="NCBI Taxonomy" id="1121306"/>
    <lineage>
        <taxon>Bacteria</taxon>
        <taxon>Bacillati</taxon>
        <taxon>Bacillota</taxon>
        <taxon>Clostridia</taxon>
        <taxon>Eubacteriales</taxon>
        <taxon>Clostridiaceae</taxon>
        <taxon>Clostridium</taxon>
    </lineage>
</organism>
<protein>
    <recommendedName>
        <fullName evidence="5">Putative 3-methyladenine DNA glycosylase</fullName>
        <ecNumber evidence="5">3.2.2.-</ecNumber>
    </recommendedName>
</protein>
<dbReference type="Pfam" id="PF02245">
    <property type="entry name" value="Pur_DNA_glyco"/>
    <property type="match status" value="1"/>
</dbReference>
<gene>
    <name evidence="6" type="ORF">SAMN02745196_00896</name>
</gene>
<dbReference type="InterPro" id="IPR036995">
    <property type="entry name" value="MPG_sf"/>
</dbReference>
<keyword evidence="2 5" id="KW-0227">DNA damage</keyword>
<dbReference type="CDD" id="cd00540">
    <property type="entry name" value="AAG"/>
    <property type="match status" value="1"/>
</dbReference>
<dbReference type="GO" id="GO:0003677">
    <property type="term" value="F:DNA binding"/>
    <property type="evidence" value="ECO:0007669"/>
    <property type="project" value="InterPro"/>
</dbReference>
<dbReference type="InterPro" id="IPR003180">
    <property type="entry name" value="MPG"/>
</dbReference>
<dbReference type="EMBL" id="FQXP01000003">
    <property type="protein sequence ID" value="SHH59457.1"/>
    <property type="molecule type" value="Genomic_DNA"/>
</dbReference>
<dbReference type="RefSeq" id="WP_072830443.1">
    <property type="nucleotide sequence ID" value="NZ_FQXP01000003.1"/>
</dbReference>
<evidence type="ECO:0000313" key="7">
    <source>
        <dbReference type="Proteomes" id="UP000184526"/>
    </source>
</evidence>
<evidence type="ECO:0000313" key="6">
    <source>
        <dbReference type="EMBL" id="SHH59457.1"/>
    </source>
</evidence>
<evidence type="ECO:0000256" key="5">
    <source>
        <dbReference type="HAMAP-Rule" id="MF_00527"/>
    </source>
</evidence>
<reference evidence="6 7" key="1">
    <citation type="submission" date="2016-11" db="EMBL/GenBank/DDBJ databases">
        <authorList>
            <person name="Jaros S."/>
            <person name="Januszkiewicz K."/>
            <person name="Wedrychowicz H."/>
        </authorList>
    </citation>
    <scope>NUCLEOTIDE SEQUENCE [LARGE SCALE GENOMIC DNA]</scope>
    <source>
        <strain evidence="6 7">DSM 3089</strain>
    </source>
</reference>
<dbReference type="NCBIfam" id="NF002001">
    <property type="entry name" value="PRK00802.1-1"/>
    <property type="match status" value="1"/>
</dbReference>
<keyword evidence="7" id="KW-1185">Reference proteome</keyword>
<dbReference type="PANTHER" id="PTHR10429">
    <property type="entry name" value="DNA-3-METHYLADENINE GLYCOSYLASE"/>
    <property type="match status" value="1"/>
</dbReference>
<dbReference type="OrthoDB" id="9794313at2"/>
<accession>A0A1M5U905</accession>
<comment type="similarity">
    <text evidence="1 5">Belongs to the DNA glycosylase MPG family.</text>
</comment>
<dbReference type="Proteomes" id="UP000184526">
    <property type="component" value="Unassembled WGS sequence"/>
</dbReference>
<dbReference type="PANTHER" id="PTHR10429:SF0">
    <property type="entry name" value="DNA-3-METHYLADENINE GLYCOSYLASE"/>
    <property type="match status" value="1"/>
</dbReference>
<dbReference type="NCBIfam" id="TIGR00567">
    <property type="entry name" value="3mg"/>
    <property type="match status" value="1"/>
</dbReference>